<evidence type="ECO:0000313" key="3">
    <source>
        <dbReference type="EMBL" id="RDV15316.1"/>
    </source>
</evidence>
<dbReference type="EMBL" id="QRGR01000009">
    <property type="protein sequence ID" value="RDV15316.1"/>
    <property type="molecule type" value="Genomic_DNA"/>
</dbReference>
<comment type="caution">
    <text evidence="3">The sequence shown here is derived from an EMBL/GenBank/DDBJ whole genome shotgun (WGS) entry which is preliminary data.</text>
</comment>
<dbReference type="PANTHER" id="PTHR42970:SF1">
    <property type="entry name" value="PECTATE LYASE C-RELATED"/>
    <property type="match status" value="1"/>
</dbReference>
<keyword evidence="4" id="KW-1185">Reference proteome</keyword>
<organism evidence="3 4">
    <name type="scientific">Pontibacter diazotrophicus</name>
    <dbReference type="NCBI Taxonomy" id="1400979"/>
    <lineage>
        <taxon>Bacteria</taxon>
        <taxon>Pseudomonadati</taxon>
        <taxon>Bacteroidota</taxon>
        <taxon>Cytophagia</taxon>
        <taxon>Cytophagales</taxon>
        <taxon>Hymenobacteraceae</taxon>
        <taxon>Pontibacter</taxon>
    </lineage>
</organism>
<keyword evidence="3" id="KW-0456">Lyase</keyword>
<dbReference type="Gene3D" id="2.160.20.10">
    <property type="entry name" value="Single-stranded right-handed beta-helix, Pectin lyase-like"/>
    <property type="match status" value="1"/>
</dbReference>
<evidence type="ECO:0000256" key="2">
    <source>
        <dbReference type="ARBA" id="ARBA00023180"/>
    </source>
</evidence>
<keyword evidence="2" id="KW-0325">Glycoprotein</keyword>
<dbReference type="PANTHER" id="PTHR42970">
    <property type="entry name" value="PECTATE LYASE C-RELATED"/>
    <property type="match status" value="1"/>
</dbReference>
<proteinExistence type="predicted"/>
<dbReference type="InterPro" id="IPR052063">
    <property type="entry name" value="Polysaccharide_Lyase_1"/>
</dbReference>
<sequence>MPSPKFKYGFLVISTALSFTLANCKSKQDEPAPVVKEPVAEDGPTPVSEAALAFPGAEGFGKDATGGRGGKVLKVTNLNDSGEGSLRAAITATGARIIIFEVSGTMALKSNLNINNSDITIAGQTAPGDGITLKNYPVNVNADNVIIRFMRFRMGDEAQQEADALGGRFHKNIIVDHCSMSWSTDECVSFYANENFTLQWSIISESLRNSAHAKGAHGYGGIWGGKNASFHHNLLAHHDSRNPRLGEEAGKAFALTDLVDLRNNVIYNWGNNSAYGGEAMNVNMVNNYYKPGPVTTKKERILSIDKNKNSGTEVYDMWGKFYINGNYVEGSTRATNDNWTYGVFNQFHGSYGTVSEADKAAMKLSEPHPIQNNVTTHTADEAYQRVLEYGGASLKRDAVDTRVVANVRDGSFTASGSNGSDKGIIDSQSDVGGWPELASVAAPLDTDNDGMPDDWEKEHKLDPAKANANGKSLSTAYDNIEVYINSLVKDIIEAQVK</sequence>
<accession>A0A3D8LDE0</accession>
<dbReference type="RefSeq" id="WP_115565334.1">
    <property type="nucleotide sequence ID" value="NZ_QRGR01000009.1"/>
</dbReference>
<dbReference type="GO" id="GO:0046872">
    <property type="term" value="F:metal ion binding"/>
    <property type="evidence" value="ECO:0007669"/>
    <property type="project" value="UniProtKB-KW"/>
</dbReference>
<dbReference type="InterPro" id="IPR011050">
    <property type="entry name" value="Pectin_lyase_fold/virulence"/>
</dbReference>
<evidence type="ECO:0000313" key="4">
    <source>
        <dbReference type="Proteomes" id="UP000256708"/>
    </source>
</evidence>
<dbReference type="AlphaFoldDB" id="A0A3D8LDE0"/>
<reference evidence="4" key="1">
    <citation type="submission" date="2018-08" db="EMBL/GenBank/DDBJ databases">
        <authorList>
            <person name="Liu Z.-W."/>
            <person name="Du Z.-J."/>
        </authorList>
    </citation>
    <scope>NUCLEOTIDE SEQUENCE [LARGE SCALE GENOMIC DNA]</scope>
    <source>
        <strain evidence="4">H4X</strain>
    </source>
</reference>
<gene>
    <name evidence="3" type="ORF">DXT99_09645</name>
</gene>
<dbReference type="OrthoDB" id="9803616at2"/>
<name>A0A3D8LDE0_9BACT</name>
<keyword evidence="1" id="KW-0479">Metal-binding</keyword>
<evidence type="ECO:0000256" key="1">
    <source>
        <dbReference type="ARBA" id="ARBA00022723"/>
    </source>
</evidence>
<dbReference type="Proteomes" id="UP000256708">
    <property type="component" value="Unassembled WGS sequence"/>
</dbReference>
<dbReference type="GO" id="GO:0016829">
    <property type="term" value="F:lyase activity"/>
    <property type="evidence" value="ECO:0007669"/>
    <property type="project" value="UniProtKB-KW"/>
</dbReference>
<dbReference type="InterPro" id="IPR012334">
    <property type="entry name" value="Pectin_lyas_fold"/>
</dbReference>
<protein>
    <submittedName>
        <fullName evidence="3">Pectate lyase</fullName>
    </submittedName>
</protein>
<dbReference type="SUPFAM" id="SSF51126">
    <property type="entry name" value="Pectin lyase-like"/>
    <property type="match status" value="1"/>
</dbReference>